<keyword evidence="3" id="KW-0410">Iron transport</keyword>
<dbReference type="Gene3D" id="2.60.40.420">
    <property type="entry name" value="Cupredoxins - blue copper proteins"/>
    <property type="match status" value="3"/>
</dbReference>
<dbReference type="InterPro" id="IPR011707">
    <property type="entry name" value="Cu-oxidase-like_N"/>
</dbReference>
<dbReference type="Pfam" id="PF07732">
    <property type="entry name" value="Cu-oxidase_3"/>
    <property type="match status" value="1"/>
</dbReference>
<keyword evidence="8" id="KW-0406">Ion transport</keyword>
<dbReference type="Pfam" id="PF07731">
    <property type="entry name" value="Cu-oxidase_2"/>
    <property type="match status" value="1"/>
</dbReference>
<dbReference type="GO" id="GO:0005507">
    <property type="term" value="F:copper ion binding"/>
    <property type="evidence" value="ECO:0007669"/>
    <property type="project" value="InterPro"/>
</dbReference>
<dbReference type="InterPro" id="IPR011706">
    <property type="entry name" value="Cu-oxidase_C"/>
</dbReference>
<dbReference type="Pfam" id="PF00394">
    <property type="entry name" value="Cu-oxidase"/>
    <property type="match status" value="1"/>
</dbReference>
<reference evidence="13 14" key="1">
    <citation type="journal article" date="2011" name="Proc. Natl. Acad. Sci. U.S.A.">
        <title>Evolutionary erosion of yeast sex chromosomes by mating-type switching accidents.</title>
        <authorList>
            <person name="Gordon J.L."/>
            <person name="Armisen D."/>
            <person name="Proux-Wera E."/>
            <person name="Oheigeartaigh S.S."/>
            <person name="Byrne K.P."/>
            <person name="Wolfe K.H."/>
        </authorList>
    </citation>
    <scope>NUCLEOTIDE SEQUENCE [LARGE SCALE GENOMIC DNA]</scope>
    <source>
        <strain evidence="14">ATCC MYA-139 / BCRC 22969 / CBS 8797 / CCRC 22969 / KCTC 17520 / NBRC 10181 / NCYC 3082</strain>
    </source>
</reference>
<evidence type="ECO:0000313" key="14">
    <source>
        <dbReference type="Proteomes" id="UP000006310"/>
    </source>
</evidence>
<dbReference type="InterPro" id="IPR002355">
    <property type="entry name" value="Cu_oxidase_Cu_BS"/>
</dbReference>
<keyword evidence="6" id="KW-0408">Iron</keyword>
<keyword evidence="4" id="KW-0479">Metal-binding</keyword>
<dbReference type="InterPro" id="IPR044130">
    <property type="entry name" value="CuRO_2_Fet3-like"/>
</dbReference>
<keyword evidence="7" id="KW-0186">Copper</keyword>
<keyword evidence="8" id="KW-0813">Transport</keyword>
<dbReference type="GO" id="GO:0045121">
    <property type="term" value="C:membrane raft"/>
    <property type="evidence" value="ECO:0007669"/>
    <property type="project" value="EnsemblFungi"/>
</dbReference>
<dbReference type="EMBL" id="HE978318">
    <property type="protein sequence ID" value="CCK70564.1"/>
    <property type="molecule type" value="Genomic_DNA"/>
</dbReference>
<dbReference type="GeneID" id="34526264"/>
<protein>
    <submittedName>
        <fullName evidence="13">Uncharacterized protein</fullName>
    </submittedName>
</protein>
<dbReference type="eggNOG" id="KOG1263">
    <property type="taxonomic scope" value="Eukaryota"/>
</dbReference>
<dbReference type="GO" id="GO:0010106">
    <property type="term" value="P:cellular response to iron ion starvation"/>
    <property type="evidence" value="ECO:0007669"/>
    <property type="project" value="TreeGrafter"/>
</dbReference>
<dbReference type="GO" id="GO:0034755">
    <property type="term" value="P:iron ion transmembrane transport"/>
    <property type="evidence" value="ECO:0007669"/>
    <property type="project" value="EnsemblFungi"/>
</dbReference>
<dbReference type="KEGG" id="kng:KNAG_0E03050"/>
<name>J7S6T7_HUIN7</name>
<feature type="chain" id="PRO_5003797483" evidence="9">
    <location>
        <begin position="19"/>
        <end position="628"/>
    </location>
</feature>
<evidence type="ECO:0000259" key="12">
    <source>
        <dbReference type="Pfam" id="PF07732"/>
    </source>
</evidence>
<proteinExistence type="inferred from homology"/>
<dbReference type="Proteomes" id="UP000006310">
    <property type="component" value="Chromosome 5"/>
</dbReference>
<evidence type="ECO:0000256" key="2">
    <source>
        <dbReference type="ARBA" id="ARBA00010609"/>
    </source>
</evidence>
<gene>
    <name evidence="13" type="primary">KNAG0E03050</name>
    <name evidence="13" type="ordered locus">KNAG_0E03050</name>
</gene>
<evidence type="ECO:0000256" key="1">
    <source>
        <dbReference type="ARBA" id="ARBA00001935"/>
    </source>
</evidence>
<dbReference type="OMA" id="GHNFQIV"/>
<feature type="domain" description="Plastocyanin-like" evidence="11">
    <location>
        <begin position="377"/>
        <end position="524"/>
    </location>
</feature>
<dbReference type="GO" id="GO:0004322">
    <property type="term" value="F:ferroxidase activity"/>
    <property type="evidence" value="ECO:0007669"/>
    <property type="project" value="EnsemblFungi"/>
</dbReference>
<accession>J7S6T7</accession>
<feature type="signal peptide" evidence="9">
    <location>
        <begin position="1"/>
        <end position="18"/>
    </location>
</feature>
<evidence type="ECO:0000256" key="8">
    <source>
        <dbReference type="ARBA" id="ARBA00023065"/>
    </source>
</evidence>
<dbReference type="PROSITE" id="PS00079">
    <property type="entry name" value="MULTICOPPER_OXIDASE1"/>
    <property type="match status" value="1"/>
</dbReference>
<feature type="domain" description="Plastocyanin-like" evidence="10">
    <location>
        <begin position="160"/>
        <end position="286"/>
    </location>
</feature>
<dbReference type="GO" id="GO:0061841">
    <property type="term" value="C:high-affinity iron exporter complex"/>
    <property type="evidence" value="ECO:0007669"/>
    <property type="project" value="EnsemblFungi"/>
</dbReference>
<dbReference type="PANTHER" id="PTHR11709:SF434">
    <property type="entry name" value="IRON TRANSPORT MULTICOPPER OXIDASE FET5-RELATED"/>
    <property type="match status" value="1"/>
</dbReference>
<dbReference type="HOGENOM" id="CLU_006504_7_3_1"/>
<comment type="cofactor">
    <cofactor evidence="1">
        <name>Cu cation</name>
        <dbReference type="ChEBI" id="CHEBI:23378"/>
    </cofactor>
</comment>
<dbReference type="PROSITE" id="PS00080">
    <property type="entry name" value="MULTICOPPER_OXIDASE2"/>
    <property type="match status" value="1"/>
</dbReference>
<dbReference type="GO" id="GO:0033215">
    <property type="term" value="P:reductive iron assimilation"/>
    <property type="evidence" value="ECO:0007669"/>
    <property type="project" value="TreeGrafter"/>
</dbReference>
<dbReference type="GO" id="GO:0000329">
    <property type="term" value="C:fungal-type vacuole membrane"/>
    <property type="evidence" value="ECO:0007669"/>
    <property type="project" value="EnsemblFungi"/>
</dbReference>
<keyword evidence="14" id="KW-1185">Reference proteome</keyword>
<sequence>MFQLVLPLLLVLCRVCTAFTHTLHFDISWLNVTFAGDNGEEHIKEMIGVNGQWPLPEIHVEKGDRIELYLTNSLDDETPTSLHFHGLFHNTSLGNMNSMDGPAMVTQCPLVPGSTFFYNFTVPDQVGTYWYHAHYGAQYGDGFRGAFIIHDPDCPFEFDEDITITVSDLYYKNYLDTTKEFMSRYNPTGAEPIPQSLLFNDSFHGELNFQPGKKYMLRFVNTGLFVSQYITLEDHIFTIVEVDGTYVTPTTTNVLYISSGQRMAVLVEAKETATKNYALMQIIDETMLDAIPADLKLNVTNQVTYNKLLPVAESMFNRLEEFPFLNSLEENATNDFYLKPLESYPLYETYSRQVVFDVKMANLGDGINYAFFNDITYTSPKIPTLTTVLTSGKLASDPRIYSENINPFILQKNEIVEIVLNNYDTGRHPFHLHGHNFQIVQKSKAFNQDEEGILPQEQITVPYNESNPLMKFPARPMMRDTVVLEPNGHVVLRFKANNPGVWIFHCHVDWHLQQGLAAVFIEQPDILQTRETLNENYKEVCSAIGMPNEGNAAGHSDDWLNMDDLPRQPKSLPNGFTFKGYFAFVVSTLVGLAGLWTITRYGLSEVIPDDEKVYNSLKKLLDENNISY</sequence>
<dbReference type="CDD" id="cd13877">
    <property type="entry name" value="CuRO_2_Fet3p_like"/>
    <property type="match status" value="1"/>
</dbReference>
<dbReference type="InterPro" id="IPR001117">
    <property type="entry name" value="Cu-oxidase_2nd"/>
</dbReference>
<dbReference type="PANTHER" id="PTHR11709">
    <property type="entry name" value="MULTI-COPPER OXIDASE"/>
    <property type="match status" value="1"/>
</dbReference>
<evidence type="ECO:0000313" key="13">
    <source>
        <dbReference type="EMBL" id="CCK70564.1"/>
    </source>
</evidence>
<dbReference type="InterPro" id="IPR045087">
    <property type="entry name" value="Cu-oxidase_fam"/>
</dbReference>
<dbReference type="FunFam" id="2.60.40.420:FF:000024">
    <property type="entry name" value="FET5p Multicopper oxidase"/>
    <property type="match status" value="1"/>
</dbReference>
<dbReference type="CDD" id="cd13899">
    <property type="entry name" value="CuRO_3_Fet3p"/>
    <property type="match status" value="1"/>
</dbReference>
<feature type="domain" description="Plastocyanin-like" evidence="12">
    <location>
        <begin position="43"/>
        <end position="152"/>
    </location>
</feature>
<evidence type="ECO:0000256" key="4">
    <source>
        <dbReference type="ARBA" id="ARBA00022723"/>
    </source>
</evidence>
<dbReference type="InterPro" id="IPR033138">
    <property type="entry name" value="Cu_oxidase_CS"/>
</dbReference>
<dbReference type="AlphaFoldDB" id="J7S6T7"/>
<reference evidence="14" key="2">
    <citation type="submission" date="2012-08" db="EMBL/GenBank/DDBJ databases">
        <title>Genome sequence of Kazachstania naganishii.</title>
        <authorList>
            <person name="Gordon J.L."/>
            <person name="Armisen D."/>
            <person name="Proux-Wera E."/>
            <person name="OhEigeartaigh S.S."/>
            <person name="Byrne K.P."/>
            <person name="Wolfe K.H."/>
        </authorList>
    </citation>
    <scope>NUCLEOTIDE SEQUENCE [LARGE SCALE GENOMIC DNA]</scope>
    <source>
        <strain evidence="14">ATCC MYA-139 / BCRC 22969 / CBS 8797 / CCRC 22969 / KCTC 17520 / NBRC 10181 / NCYC 3082</strain>
    </source>
</reference>
<dbReference type="SUPFAM" id="SSF49503">
    <property type="entry name" value="Cupredoxins"/>
    <property type="match status" value="3"/>
</dbReference>
<organism evidence="13 14">
    <name type="scientific">Huiozyma naganishii (strain ATCC MYA-139 / BCRC 22969 / CBS 8797 / KCTC 17520 / NBRC 10181 / NCYC 3082 / Yp74L-3)</name>
    <name type="common">Yeast</name>
    <name type="synonym">Kazachstania naganishii</name>
    <dbReference type="NCBI Taxonomy" id="1071383"/>
    <lineage>
        <taxon>Eukaryota</taxon>
        <taxon>Fungi</taxon>
        <taxon>Dikarya</taxon>
        <taxon>Ascomycota</taxon>
        <taxon>Saccharomycotina</taxon>
        <taxon>Saccharomycetes</taxon>
        <taxon>Saccharomycetales</taxon>
        <taxon>Saccharomycetaceae</taxon>
        <taxon>Huiozyma</taxon>
    </lineage>
</organism>
<dbReference type="InterPro" id="IPR008972">
    <property type="entry name" value="Cupredoxin"/>
</dbReference>
<comment type="similarity">
    <text evidence="2">Belongs to the multicopper oxidase family.</text>
</comment>
<evidence type="ECO:0000259" key="10">
    <source>
        <dbReference type="Pfam" id="PF00394"/>
    </source>
</evidence>
<evidence type="ECO:0000256" key="7">
    <source>
        <dbReference type="ARBA" id="ARBA00023008"/>
    </source>
</evidence>
<dbReference type="RefSeq" id="XP_022464810.1">
    <property type="nucleotide sequence ID" value="XM_022608300.1"/>
</dbReference>
<keyword evidence="9" id="KW-0732">Signal</keyword>
<evidence type="ECO:0000256" key="6">
    <source>
        <dbReference type="ARBA" id="ARBA00023004"/>
    </source>
</evidence>
<evidence type="ECO:0000256" key="3">
    <source>
        <dbReference type="ARBA" id="ARBA00022496"/>
    </source>
</evidence>
<evidence type="ECO:0000256" key="5">
    <source>
        <dbReference type="ARBA" id="ARBA00023002"/>
    </source>
</evidence>
<evidence type="ECO:0000256" key="9">
    <source>
        <dbReference type="SAM" id="SignalP"/>
    </source>
</evidence>
<dbReference type="OrthoDB" id="2121828at2759"/>
<keyword evidence="5" id="KW-0560">Oxidoreductase</keyword>
<dbReference type="STRING" id="1071383.J7S6T7"/>
<evidence type="ECO:0000259" key="11">
    <source>
        <dbReference type="Pfam" id="PF07731"/>
    </source>
</evidence>